<evidence type="ECO:0000313" key="3">
    <source>
        <dbReference type="EMBL" id="EFV94866.1"/>
    </source>
</evidence>
<dbReference type="InterPro" id="IPR009926">
    <property type="entry name" value="T3SS_YcgR_PilZN"/>
</dbReference>
<dbReference type="EMBL" id="AEQP01000008">
    <property type="protein sequence ID" value="EFV94866.1"/>
    <property type="molecule type" value="Genomic_DNA"/>
</dbReference>
<proteinExistence type="predicted"/>
<evidence type="ECO:0000259" key="2">
    <source>
        <dbReference type="Pfam" id="PF07317"/>
    </source>
</evidence>
<sequence length="239" mass="26630">MSPQDGLDQFRVSGTMAVRSLLRELQGAREHVVLYAHADDELHLVTRIEGLEANDFRLGFPGDEESLEALLEARSLTLVGLTNAVKIQLDIPAVSLREDEGRRQLIAAIPSHGWRIQRREAFRVEPPAADGAEVAVRVVGHREARGRLHDISAGGLCFQWPAGHDLPQVGQPLLHCRIERFRASPLPCDLKVIRIAPSERGDGMLVSCRFQSLPESVGRQVQVYVMDVERRMRSARLDA</sequence>
<dbReference type="Gene3D" id="2.40.10.220">
    <property type="entry name" value="predicted glycosyltransferase like domains"/>
    <property type="match status" value="1"/>
</dbReference>
<dbReference type="AlphaFoldDB" id="E7RX70"/>
<evidence type="ECO:0000259" key="1">
    <source>
        <dbReference type="Pfam" id="PF07238"/>
    </source>
</evidence>
<dbReference type="GO" id="GO:0035438">
    <property type="term" value="F:cyclic-di-GMP binding"/>
    <property type="evidence" value="ECO:0007669"/>
    <property type="project" value="InterPro"/>
</dbReference>
<dbReference type="Pfam" id="PF07317">
    <property type="entry name" value="PilZN"/>
    <property type="match status" value="1"/>
</dbReference>
<comment type="caution">
    <text evidence="3">The sequence shown here is derived from an EMBL/GenBank/DDBJ whole genome shotgun (WGS) entry which is preliminary data.</text>
</comment>
<dbReference type="HOGENOM" id="CLU_1159925_0_0_4"/>
<name>E7RX70_9BURK</name>
<feature type="domain" description="Type III secretion system flagellar brake protein YcgR PilZN" evidence="2">
    <location>
        <begin position="10"/>
        <end position="111"/>
    </location>
</feature>
<dbReference type="InterPro" id="IPR009875">
    <property type="entry name" value="PilZ_domain"/>
</dbReference>
<dbReference type="STRING" id="887898.HMPREF0551_1283"/>
<gene>
    <name evidence="3" type="ORF">HMPREF0551_1283</name>
</gene>
<dbReference type="eggNOG" id="COG5581">
    <property type="taxonomic scope" value="Bacteria"/>
</dbReference>
<reference evidence="3 4" key="1">
    <citation type="submission" date="2010-12" db="EMBL/GenBank/DDBJ databases">
        <authorList>
            <person name="Muzny D."/>
            <person name="Qin X."/>
            <person name="Deng J."/>
            <person name="Jiang H."/>
            <person name="Liu Y."/>
            <person name="Qu J."/>
            <person name="Song X.-Z."/>
            <person name="Zhang L."/>
            <person name="Thornton R."/>
            <person name="Coyle M."/>
            <person name="Francisco L."/>
            <person name="Jackson L."/>
            <person name="Javaid M."/>
            <person name="Korchina V."/>
            <person name="Kovar C."/>
            <person name="Mata R."/>
            <person name="Mathew T."/>
            <person name="Ngo R."/>
            <person name="Nguyen L."/>
            <person name="Nguyen N."/>
            <person name="Okwuonu G."/>
            <person name="Ongeri F."/>
            <person name="Pham C."/>
            <person name="Simmons D."/>
            <person name="Wilczek-Boney K."/>
            <person name="Hale W."/>
            <person name="Jakkamsetti A."/>
            <person name="Pham P."/>
            <person name="Ruth R."/>
            <person name="San Lucas F."/>
            <person name="Warren J."/>
            <person name="Zhang J."/>
            <person name="Zhao Z."/>
            <person name="Zhou C."/>
            <person name="Zhu D."/>
            <person name="Lee S."/>
            <person name="Bess C."/>
            <person name="Blankenburg K."/>
            <person name="Forbes L."/>
            <person name="Fu Q."/>
            <person name="Gubbala S."/>
            <person name="Hirani K."/>
            <person name="Jayaseelan J.C."/>
            <person name="Lara F."/>
            <person name="Munidasa M."/>
            <person name="Palculict T."/>
            <person name="Patil S."/>
            <person name="Pu L.-L."/>
            <person name="Saada N."/>
            <person name="Tang L."/>
            <person name="Weissenberger G."/>
            <person name="Zhu Y."/>
            <person name="Hemphill L."/>
            <person name="Shang Y."/>
            <person name="Youmans B."/>
            <person name="Ayvaz T."/>
            <person name="Ross M."/>
            <person name="Santibanez J."/>
            <person name="Aqrawi P."/>
            <person name="Gross S."/>
            <person name="Joshi V."/>
            <person name="Fowler G."/>
            <person name="Nazareth L."/>
            <person name="Reid J."/>
            <person name="Worley K."/>
            <person name="Petrosino J."/>
            <person name="Highlander S."/>
            <person name="Gibbs R."/>
        </authorList>
    </citation>
    <scope>NUCLEOTIDE SEQUENCE [LARGE SCALE GENOMIC DNA]</scope>
    <source>
        <strain evidence="3 4">ATCC 51599</strain>
    </source>
</reference>
<accession>E7RX70</accession>
<keyword evidence="4" id="KW-1185">Reference proteome</keyword>
<protein>
    <submittedName>
        <fullName evidence="3">Type IV pilus assembly protein PilZ</fullName>
    </submittedName>
</protein>
<feature type="domain" description="PilZ" evidence="1">
    <location>
        <begin position="117"/>
        <end position="225"/>
    </location>
</feature>
<dbReference type="Pfam" id="PF07238">
    <property type="entry name" value="PilZ"/>
    <property type="match status" value="1"/>
</dbReference>
<dbReference type="Proteomes" id="UP000011021">
    <property type="component" value="Unassembled WGS sequence"/>
</dbReference>
<evidence type="ECO:0000313" key="4">
    <source>
        <dbReference type="Proteomes" id="UP000011021"/>
    </source>
</evidence>
<organism evidence="3 4">
    <name type="scientific">Lautropia mirabilis ATCC 51599</name>
    <dbReference type="NCBI Taxonomy" id="887898"/>
    <lineage>
        <taxon>Bacteria</taxon>
        <taxon>Pseudomonadati</taxon>
        <taxon>Pseudomonadota</taxon>
        <taxon>Betaproteobacteria</taxon>
        <taxon>Burkholderiales</taxon>
        <taxon>Burkholderiaceae</taxon>
        <taxon>Lautropia</taxon>
    </lineage>
</organism>
<dbReference type="SUPFAM" id="SSF141371">
    <property type="entry name" value="PilZ domain-like"/>
    <property type="match status" value="1"/>
</dbReference>